<dbReference type="AlphaFoldDB" id="A0A8C6MS47"/>
<organism evidence="2 3">
    <name type="scientific">Mus spicilegus</name>
    <name type="common">Mound-building mouse</name>
    <dbReference type="NCBI Taxonomy" id="10103"/>
    <lineage>
        <taxon>Eukaryota</taxon>
        <taxon>Metazoa</taxon>
        <taxon>Chordata</taxon>
        <taxon>Craniata</taxon>
        <taxon>Vertebrata</taxon>
        <taxon>Euteleostomi</taxon>
        <taxon>Mammalia</taxon>
        <taxon>Eutheria</taxon>
        <taxon>Euarchontoglires</taxon>
        <taxon>Glires</taxon>
        <taxon>Rodentia</taxon>
        <taxon>Myomorpha</taxon>
        <taxon>Muroidea</taxon>
        <taxon>Muridae</taxon>
        <taxon>Murinae</taxon>
        <taxon>Mus</taxon>
        <taxon>Mus</taxon>
    </lineage>
</organism>
<proteinExistence type="predicted"/>
<accession>A0A8C6MS47</accession>
<evidence type="ECO:0000256" key="1">
    <source>
        <dbReference type="SAM" id="MobiDB-lite"/>
    </source>
</evidence>
<name>A0A8C6MS47_MUSSI</name>
<reference evidence="2" key="2">
    <citation type="submission" date="2025-09" db="UniProtKB">
        <authorList>
            <consortium name="Ensembl"/>
        </authorList>
    </citation>
    <scope>IDENTIFICATION</scope>
</reference>
<reference evidence="2" key="1">
    <citation type="submission" date="2025-08" db="UniProtKB">
        <authorList>
            <consortium name="Ensembl"/>
        </authorList>
    </citation>
    <scope>IDENTIFICATION</scope>
</reference>
<evidence type="ECO:0000313" key="3">
    <source>
        <dbReference type="Proteomes" id="UP000694415"/>
    </source>
</evidence>
<protein>
    <submittedName>
        <fullName evidence="2">Activator of yeast meiotic promoters 1</fullName>
    </submittedName>
</protein>
<keyword evidence="3" id="KW-1185">Reference proteome</keyword>
<feature type="region of interest" description="Disordered" evidence="1">
    <location>
        <begin position="23"/>
        <end position="45"/>
    </location>
</feature>
<dbReference type="Ensembl" id="ENSMSIT00000011229.1">
    <property type="protein sequence ID" value="ENSMSIP00000008814.1"/>
    <property type="gene ID" value="ENSMSIG00000007836.1"/>
</dbReference>
<evidence type="ECO:0000313" key="2">
    <source>
        <dbReference type="Ensembl" id="ENSMSIP00000008814.1"/>
    </source>
</evidence>
<sequence>MKPRALTELSEDALVPLSLRERSTRTARGHSPLSMLLCSGSSGNK</sequence>
<dbReference type="Proteomes" id="UP000694415">
    <property type="component" value="Unplaced"/>
</dbReference>